<evidence type="ECO:0000313" key="2">
    <source>
        <dbReference type="Proteomes" id="UP000760860"/>
    </source>
</evidence>
<reference evidence="1" key="1">
    <citation type="submission" date="2018-05" db="EMBL/GenBank/DDBJ databases">
        <title>Effector identification in a new, highly contiguous assembly of the strawberry crown rot pathogen Phytophthora cactorum.</title>
        <authorList>
            <person name="Armitage A.D."/>
            <person name="Nellist C.F."/>
            <person name="Bates H."/>
            <person name="Vickerstaff R.J."/>
            <person name="Harrison R.J."/>
        </authorList>
    </citation>
    <scope>NUCLEOTIDE SEQUENCE</scope>
    <source>
        <strain evidence="1">P421</strain>
    </source>
</reference>
<organism evidence="1 2">
    <name type="scientific">Phytophthora cactorum</name>
    <dbReference type="NCBI Taxonomy" id="29920"/>
    <lineage>
        <taxon>Eukaryota</taxon>
        <taxon>Sar</taxon>
        <taxon>Stramenopiles</taxon>
        <taxon>Oomycota</taxon>
        <taxon>Peronosporomycetes</taxon>
        <taxon>Peronosporales</taxon>
        <taxon>Peronosporaceae</taxon>
        <taxon>Phytophthora</taxon>
    </lineage>
</organism>
<gene>
    <name evidence="1" type="ORF">PC129_g915</name>
</gene>
<comment type="caution">
    <text evidence="1">The sequence shown here is derived from an EMBL/GenBank/DDBJ whole genome shotgun (WGS) entry which is preliminary data.</text>
</comment>
<protein>
    <submittedName>
        <fullName evidence="1">Uncharacterized protein</fullName>
    </submittedName>
</protein>
<dbReference type="AlphaFoldDB" id="A0A8T1IU29"/>
<name>A0A8T1IU29_9STRA</name>
<evidence type="ECO:0000313" key="1">
    <source>
        <dbReference type="EMBL" id="KAG3228574.1"/>
    </source>
</evidence>
<dbReference type="Proteomes" id="UP000760860">
    <property type="component" value="Unassembled WGS sequence"/>
</dbReference>
<accession>A0A8T1IU29</accession>
<dbReference type="EMBL" id="RCMV01000013">
    <property type="protein sequence ID" value="KAG3228574.1"/>
    <property type="molecule type" value="Genomic_DNA"/>
</dbReference>
<proteinExistence type="predicted"/>
<sequence>MPNLFLGWVRPCWAALAFAARASVASASLAAVSASQIDESLSPKNASYYLVRCACSRDFSEGHIVATSACKARSYFSRDAGWEQSELKIVGRG</sequence>